<evidence type="ECO:0000256" key="2">
    <source>
        <dbReference type="ARBA" id="ARBA00004922"/>
    </source>
</evidence>
<evidence type="ECO:0000256" key="12">
    <source>
        <dbReference type="RuleBase" id="RU003832"/>
    </source>
</evidence>
<keyword evidence="9 12" id="KW-0333">Golgi apparatus</keyword>
<comment type="subcellular location">
    <subcellularLocation>
        <location evidence="1">Golgi apparatus membrane</location>
        <topology evidence="1">Single-pass type II membrane protein</topology>
    </subcellularLocation>
    <subcellularLocation>
        <location evidence="12">Golgi apparatus</location>
        <location evidence="12">Golgi stack membrane</location>
        <topology evidence="12">Single-pass type II membrane protein</topology>
    </subcellularLocation>
</comment>
<evidence type="ECO:0000259" key="14">
    <source>
        <dbReference type="Pfam" id="PF17039"/>
    </source>
</evidence>
<evidence type="ECO:0000313" key="15">
    <source>
        <dbReference type="EMBL" id="EDV23893.1"/>
    </source>
</evidence>
<evidence type="ECO:0000256" key="10">
    <source>
        <dbReference type="ARBA" id="ARBA00023136"/>
    </source>
</evidence>
<sequence>MKLKARKTPPPPTCRKKPVILLWTGWFGGDWAVSQGNVKCGNMQCEITSNHGRYKSSDALIFHGVSPQVRNPHYYPSKSSRPPKQLWVFRTMENPNIAERLGCKLSSFHNNRFHATMSYTRQADVRLCYGKVLKEPHDATNHNRNYAAGKTKFAAWVSSQCYPGRTSFVKDLSKYISIDKFGRCGNQRCAKDGSCMKRIGLQYKFYLSFENFICRDYVTEKYYRNAIDNNLIPIVVGGANYSDDGIVPPHSYINAQDFSTVEELANYLKKVAANDTLYNSYFKWKDSYKILSPCSATQSFCELCHKLCDDKWVTEKSKKTIPDLTYKWGVHRDNCVNYPDIFHKGSDGKITIHPRVY</sequence>
<feature type="domain" description="Fucosyltransferase C-terminal" evidence="13">
    <location>
        <begin position="149"/>
        <end position="322"/>
    </location>
</feature>
<evidence type="ECO:0000256" key="8">
    <source>
        <dbReference type="ARBA" id="ARBA00022989"/>
    </source>
</evidence>
<dbReference type="FunCoup" id="B3RZT2">
    <property type="interactions" value="276"/>
</dbReference>
<dbReference type="EC" id="2.4.1.-" evidence="12"/>
<evidence type="ECO:0000256" key="3">
    <source>
        <dbReference type="ARBA" id="ARBA00008919"/>
    </source>
</evidence>
<gene>
    <name evidence="15" type="ORF">TRIADDRAFT_26518</name>
</gene>
<dbReference type="Pfam" id="PF00852">
    <property type="entry name" value="Glyco_transf_10"/>
    <property type="match status" value="1"/>
</dbReference>
<evidence type="ECO:0000256" key="4">
    <source>
        <dbReference type="ARBA" id="ARBA00022676"/>
    </source>
</evidence>
<evidence type="ECO:0000256" key="9">
    <source>
        <dbReference type="ARBA" id="ARBA00023034"/>
    </source>
</evidence>
<dbReference type="EMBL" id="DS985246">
    <property type="protein sequence ID" value="EDV23893.1"/>
    <property type="molecule type" value="Genomic_DNA"/>
</dbReference>
<dbReference type="eggNOG" id="KOG2619">
    <property type="taxonomic scope" value="Eukaryota"/>
</dbReference>
<evidence type="ECO:0000256" key="5">
    <source>
        <dbReference type="ARBA" id="ARBA00022679"/>
    </source>
</evidence>
<keyword evidence="11" id="KW-0325">Glycoprotein</keyword>
<dbReference type="CTD" id="6754632"/>
<keyword evidence="10" id="KW-0472">Membrane</keyword>
<dbReference type="InterPro" id="IPR038577">
    <property type="entry name" value="GT10-like_C_sf"/>
</dbReference>
<feature type="domain" description="Fucosyltransferase N-terminal" evidence="14">
    <location>
        <begin position="16"/>
        <end position="130"/>
    </location>
</feature>
<keyword evidence="8" id="KW-1133">Transmembrane helix</keyword>
<dbReference type="AlphaFoldDB" id="B3RZT2"/>
<keyword evidence="4 12" id="KW-0328">Glycosyltransferase</keyword>
<accession>B3RZT2</accession>
<dbReference type="Gene3D" id="3.40.50.11660">
    <property type="entry name" value="Glycosyl transferase family 10, C-terminal domain"/>
    <property type="match status" value="1"/>
</dbReference>
<dbReference type="OMA" id="FNWTRWY"/>
<dbReference type="GO" id="GO:0032580">
    <property type="term" value="C:Golgi cisterna membrane"/>
    <property type="evidence" value="ECO:0007669"/>
    <property type="project" value="UniProtKB-SubCell"/>
</dbReference>
<keyword evidence="6 12" id="KW-0812">Transmembrane</keyword>
<dbReference type="SUPFAM" id="SSF53756">
    <property type="entry name" value="UDP-Glycosyltransferase/glycogen phosphorylase"/>
    <property type="match status" value="1"/>
</dbReference>
<dbReference type="GeneID" id="6754632"/>
<dbReference type="InParanoid" id="B3RZT2"/>
<proteinExistence type="inferred from homology"/>
<dbReference type="InterPro" id="IPR001503">
    <property type="entry name" value="Glyco_trans_10"/>
</dbReference>
<dbReference type="UniPathway" id="UPA00378"/>
<keyword evidence="7" id="KW-0735">Signal-anchor</keyword>
<keyword evidence="16" id="KW-1185">Reference proteome</keyword>
<dbReference type="GO" id="GO:0000139">
    <property type="term" value="C:Golgi membrane"/>
    <property type="evidence" value="ECO:0007669"/>
    <property type="project" value="UniProtKB-SubCell"/>
</dbReference>
<evidence type="ECO:0000256" key="1">
    <source>
        <dbReference type="ARBA" id="ARBA00004323"/>
    </source>
</evidence>
<dbReference type="HOGENOM" id="CLU_032075_3_0_1"/>
<evidence type="ECO:0000256" key="7">
    <source>
        <dbReference type="ARBA" id="ARBA00022968"/>
    </source>
</evidence>
<dbReference type="PANTHER" id="PTHR48438">
    <property type="entry name" value="ALPHA-(1,3)-FUCOSYLTRANSFERASE C-RELATED"/>
    <property type="match status" value="1"/>
</dbReference>
<dbReference type="RefSeq" id="XP_002113419.1">
    <property type="nucleotide sequence ID" value="XM_002113383.1"/>
</dbReference>
<protein>
    <recommendedName>
        <fullName evidence="12">Fucosyltransferase</fullName>
        <ecNumber evidence="12">2.4.1.-</ecNumber>
    </recommendedName>
</protein>
<dbReference type="Pfam" id="PF17039">
    <property type="entry name" value="Glyco_tran_10_N"/>
    <property type="match status" value="1"/>
</dbReference>
<reference evidence="15 16" key="1">
    <citation type="journal article" date="2008" name="Nature">
        <title>The Trichoplax genome and the nature of placozoans.</title>
        <authorList>
            <person name="Srivastava M."/>
            <person name="Begovic E."/>
            <person name="Chapman J."/>
            <person name="Putnam N.H."/>
            <person name="Hellsten U."/>
            <person name="Kawashima T."/>
            <person name="Kuo A."/>
            <person name="Mitros T."/>
            <person name="Salamov A."/>
            <person name="Carpenter M.L."/>
            <person name="Signorovitch A.Y."/>
            <person name="Moreno M.A."/>
            <person name="Kamm K."/>
            <person name="Grimwood J."/>
            <person name="Schmutz J."/>
            <person name="Shapiro H."/>
            <person name="Grigoriev I.V."/>
            <person name="Buss L.W."/>
            <person name="Schierwater B."/>
            <person name="Dellaporta S.L."/>
            <person name="Rokhsar D.S."/>
        </authorList>
    </citation>
    <scope>NUCLEOTIDE SEQUENCE [LARGE SCALE GENOMIC DNA]</scope>
    <source>
        <strain evidence="15 16">Grell-BS-1999</strain>
    </source>
</reference>
<dbReference type="InterPro" id="IPR055270">
    <property type="entry name" value="Glyco_tran_10_C"/>
</dbReference>
<evidence type="ECO:0000313" key="16">
    <source>
        <dbReference type="Proteomes" id="UP000009022"/>
    </source>
</evidence>
<dbReference type="PANTHER" id="PTHR48438:SF1">
    <property type="entry name" value="ALPHA-(1,3)-FUCOSYLTRANSFERASE C-RELATED"/>
    <property type="match status" value="1"/>
</dbReference>
<organism evidence="15 16">
    <name type="scientific">Trichoplax adhaerens</name>
    <name type="common">Trichoplax reptans</name>
    <dbReference type="NCBI Taxonomy" id="10228"/>
    <lineage>
        <taxon>Eukaryota</taxon>
        <taxon>Metazoa</taxon>
        <taxon>Placozoa</taxon>
        <taxon>Uniplacotomia</taxon>
        <taxon>Trichoplacea</taxon>
        <taxon>Trichoplacidae</taxon>
        <taxon>Trichoplax</taxon>
    </lineage>
</organism>
<dbReference type="KEGG" id="tad:TRIADDRAFT_26518"/>
<evidence type="ECO:0000256" key="11">
    <source>
        <dbReference type="ARBA" id="ARBA00023180"/>
    </source>
</evidence>
<dbReference type="InterPro" id="IPR031481">
    <property type="entry name" value="Glyco_tran_10_N"/>
</dbReference>
<evidence type="ECO:0000256" key="6">
    <source>
        <dbReference type="ARBA" id="ARBA00022692"/>
    </source>
</evidence>
<dbReference type="Proteomes" id="UP000009022">
    <property type="component" value="Unassembled WGS sequence"/>
</dbReference>
<name>B3RZT2_TRIAD</name>
<dbReference type="PhylomeDB" id="B3RZT2"/>
<dbReference type="FunFam" id="3.40.50.11660:FF:000006">
    <property type="entry name" value="Alpha-(1,3)-fucosyltransferase C"/>
    <property type="match status" value="1"/>
</dbReference>
<comment type="pathway">
    <text evidence="2">Protein modification; protein glycosylation.</text>
</comment>
<dbReference type="GO" id="GO:0046920">
    <property type="term" value="F:alpha-(1-&gt;3)-fucosyltransferase activity"/>
    <property type="evidence" value="ECO:0000318"/>
    <property type="project" value="GO_Central"/>
</dbReference>
<evidence type="ECO:0000259" key="13">
    <source>
        <dbReference type="Pfam" id="PF00852"/>
    </source>
</evidence>
<dbReference type="OrthoDB" id="427096at2759"/>
<comment type="similarity">
    <text evidence="3 12">Belongs to the glycosyltransferase 10 family.</text>
</comment>
<keyword evidence="5 12" id="KW-0808">Transferase</keyword>